<organism evidence="3 4">
    <name type="scientific">Legionella cardiaca</name>
    <dbReference type="NCBI Taxonomy" id="1071983"/>
    <lineage>
        <taxon>Bacteria</taxon>
        <taxon>Pseudomonadati</taxon>
        <taxon>Pseudomonadota</taxon>
        <taxon>Gammaproteobacteria</taxon>
        <taxon>Legionellales</taxon>
        <taxon>Legionellaceae</taxon>
        <taxon>Legionella</taxon>
    </lineage>
</organism>
<evidence type="ECO:0000256" key="1">
    <source>
        <dbReference type="ARBA" id="ARBA00023002"/>
    </source>
</evidence>
<dbReference type="EMBL" id="CP119078">
    <property type="protein sequence ID" value="WED42097.1"/>
    <property type="molecule type" value="Genomic_DNA"/>
</dbReference>
<proteinExistence type="predicted"/>
<keyword evidence="1" id="KW-0560">Oxidoreductase</keyword>
<dbReference type="PANTHER" id="PTHR13847">
    <property type="entry name" value="SARCOSINE DEHYDROGENASE-RELATED"/>
    <property type="match status" value="1"/>
</dbReference>
<dbReference type="PROSITE" id="PS51257">
    <property type="entry name" value="PROKAR_LIPOPROTEIN"/>
    <property type="match status" value="1"/>
</dbReference>
<protein>
    <submittedName>
        <fullName evidence="3">FAD-dependent oxidoreductase</fullName>
    </submittedName>
</protein>
<dbReference type="Proteomes" id="UP001222087">
    <property type="component" value="Chromosome"/>
</dbReference>
<dbReference type="RefSeq" id="WP_275087922.1">
    <property type="nucleotide sequence ID" value="NZ_CP119078.1"/>
</dbReference>
<dbReference type="Pfam" id="PF01266">
    <property type="entry name" value="DAO"/>
    <property type="match status" value="1"/>
</dbReference>
<dbReference type="Gene3D" id="3.30.9.10">
    <property type="entry name" value="D-Amino Acid Oxidase, subunit A, domain 2"/>
    <property type="match status" value="1"/>
</dbReference>
<sequence>MNMKIAIIGAGWYGCHLALELRKAGYDVTIYEKNSDILSGVSGNFGIRIHKGPHYQSSPKTRASCQADFERFCTAYPEFVVPHRESIYGLGKTDAFGNPSKVNKEHFITVCEETPDAKPVDLSKSPYQQLDAAMNLDEPSAVIGERLRKGFREKLESAGVNIVTNCTIDNIYSSQNDKCILVDKKGHSISVDYAINATGYQSFFPPDIEKNFPVEMEVVYQPCLALEYQDTKPQEAPFSFIVMDGWYPCIMPCVKDNPFKHQYILTHGAYTILASCKTPEEASKVLSELKDEFVDKEIRARSASEMIRFWPEFEKRFKYQGWKSTVLAKIKTKTEFRSAVTFASDKVIHVIPGKISNVMTVGDEVMALLNDVNCLQEKGVRFMQNGVLDQARSEIATKPAIGEPNTCTLNTYADLTRSDLKKTALTPPTTFFSIKKTLLTKDGSTKKVSLLSTQDPSDSQKTTTVELTENPNASDIYSYAFFNKSKAQAPSDMRMPSCCQ</sequence>
<gene>
    <name evidence="3" type="ORF">PXX05_09135</name>
</gene>
<evidence type="ECO:0000313" key="4">
    <source>
        <dbReference type="Proteomes" id="UP001222087"/>
    </source>
</evidence>
<feature type="domain" description="FAD dependent oxidoreductase" evidence="2">
    <location>
        <begin position="4"/>
        <end position="245"/>
    </location>
</feature>
<dbReference type="InterPro" id="IPR036188">
    <property type="entry name" value="FAD/NAD-bd_sf"/>
</dbReference>
<dbReference type="InterPro" id="IPR006076">
    <property type="entry name" value="FAD-dep_OxRdtase"/>
</dbReference>
<reference evidence="3 4" key="1">
    <citation type="submission" date="2023-02" db="EMBL/GenBank/DDBJ databases">
        <title>Genome Sequence of L. cardiaca H63T.</title>
        <authorList>
            <person name="Lopez A.E."/>
            <person name="Cianciotto N.P."/>
        </authorList>
    </citation>
    <scope>NUCLEOTIDE SEQUENCE [LARGE SCALE GENOMIC DNA]</scope>
    <source>
        <strain evidence="3 4">H63</strain>
    </source>
</reference>
<evidence type="ECO:0000259" key="2">
    <source>
        <dbReference type="Pfam" id="PF01266"/>
    </source>
</evidence>
<dbReference type="SUPFAM" id="SSF51905">
    <property type="entry name" value="FAD/NAD(P)-binding domain"/>
    <property type="match status" value="1"/>
</dbReference>
<dbReference type="Gene3D" id="3.50.50.60">
    <property type="entry name" value="FAD/NAD(P)-binding domain"/>
    <property type="match status" value="1"/>
</dbReference>
<keyword evidence="4" id="KW-1185">Reference proteome</keyword>
<accession>A0ABY8ASE8</accession>
<name>A0ABY8ASE8_9GAMM</name>
<evidence type="ECO:0000313" key="3">
    <source>
        <dbReference type="EMBL" id="WED42097.1"/>
    </source>
</evidence>